<dbReference type="Pfam" id="PF13545">
    <property type="entry name" value="HTH_Crp_2"/>
    <property type="match status" value="1"/>
</dbReference>
<proteinExistence type="predicted"/>
<dbReference type="InterPro" id="IPR012318">
    <property type="entry name" value="HTH_CRP"/>
</dbReference>
<organism evidence="7 8">
    <name type="scientific">Luteococcus japonicus</name>
    <dbReference type="NCBI Taxonomy" id="33984"/>
    <lineage>
        <taxon>Bacteria</taxon>
        <taxon>Bacillati</taxon>
        <taxon>Actinomycetota</taxon>
        <taxon>Actinomycetes</taxon>
        <taxon>Propionibacteriales</taxon>
        <taxon>Propionibacteriaceae</taxon>
        <taxon>Luteococcus</taxon>
    </lineage>
</organism>
<gene>
    <name evidence="7" type="ORF">EDD41_1594</name>
</gene>
<dbReference type="SUPFAM" id="SSF51206">
    <property type="entry name" value="cAMP-binding domain-like"/>
    <property type="match status" value="1"/>
</dbReference>
<evidence type="ECO:0000259" key="5">
    <source>
        <dbReference type="PROSITE" id="PS50042"/>
    </source>
</evidence>
<evidence type="ECO:0000256" key="1">
    <source>
        <dbReference type="ARBA" id="ARBA00023015"/>
    </source>
</evidence>
<evidence type="ECO:0000256" key="2">
    <source>
        <dbReference type="ARBA" id="ARBA00023125"/>
    </source>
</evidence>
<accession>A0A3N1ZU52</accession>
<sequence length="242" mass="26865">MHEELLARLPLFQNLAPASRQALDEQIHPLALRRGEVLFHSGDVALGLYVLVSGKVKLTKPSRQPQPSLTTNRKGRPTIPMPRESLLALIGPGEMFGELSVLDGGQRSTTATAMLDCRLYHVPREPMLDLIEKHHDVSQAMLRQMAHRVRVSNETISGLVLSDVPGRMAFLLLTMAERFGISTERGVEVHHDLTQAELAQMVGASRETVNKVLTDFAARKWITMSGKSVVIRDAARLRARID</sequence>
<evidence type="ECO:0000256" key="3">
    <source>
        <dbReference type="ARBA" id="ARBA00023163"/>
    </source>
</evidence>
<dbReference type="AlphaFoldDB" id="A0A3N1ZU52"/>
<dbReference type="InterPro" id="IPR018490">
    <property type="entry name" value="cNMP-bd_dom_sf"/>
</dbReference>
<evidence type="ECO:0000313" key="8">
    <source>
        <dbReference type="Proteomes" id="UP000275749"/>
    </source>
</evidence>
<feature type="compositionally biased region" description="Polar residues" evidence="4">
    <location>
        <begin position="61"/>
        <end position="72"/>
    </location>
</feature>
<dbReference type="PANTHER" id="PTHR24567">
    <property type="entry name" value="CRP FAMILY TRANSCRIPTIONAL REGULATORY PROTEIN"/>
    <property type="match status" value="1"/>
</dbReference>
<dbReference type="Gene3D" id="2.60.120.10">
    <property type="entry name" value="Jelly Rolls"/>
    <property type="match status" value="1"/>
</dbReference>
<dbReference type="InterPro" id="IPR014710">
    <property type="entry name" value="RmlC-like_jellyroll"/>
</dbReference>
<dbReference type="PANTHER" id="PTHR24567:SF74">
    <property type="entry name" value="HTH-TYPE TRANSCRIPTIONAL REGULATOR ARCR"/>
    <property type="match status" value="1"/>
</dbReference>
<dbReference type="InterPro" id="IPR000595">
    <property type="entry name" value="cNMP-bd_dom"/>
</dbReference>
<dbReference type="PROSITE" id="PS50042">
    <property type="entry name" value="CNMP_BINDING_3"/>
    <property type="match status" value="1"/>
</dbReference>
<keyword evidence="3" id="KW-0804">Transcription</keyword>
<keyword evidence="2" id="KW-0238">DNA-binding</keyword>
<dbReference type="CDD" id="cd00038">
    <property type="entry name" value="CAP_ED"/>
    <property type="match status" value="1"/>
</dbReference>
<dbReference type="GO" id="GO:0005829">
    <property type="term" value="C:cytosol"/>
    <property type="evidence" value="ECO:0007669"/>
    <property type="project" value="TreeGrafter"/>
</dbReference>
<dbReference type="RefSeq" id="WP_123575513.1">
    <property type="nucleotide sequence ID" value="NZ_RKHG01000001.1"/>
</dbReference>
<feature type="region of interest" description="Disordered" evidence="4">
    <location>
        <begin position="60"/>
        <end position="80"/>
    </location>
</feature>
<feature type="domain" description="Cyclic nucleotide-binding" evidence="5">
    <location>
        <begin position="11"/>
        <end position="148"/>
    </location>
</feature>
<dbReference type="SMART" id="SM00419">
    <property type="entry name" value="HTH_CRP"/>
    <property type="match status" value="1"/>
</dbReference>
<dbReference type="EMBL" id="RKHG01000001">
    <property type="protein sequence ID" value="ROR54391.1"/>
    <property type="molecule type" value="Genomic_DNA"/>
</dbReference>
<dbReference type="InterPro" id="IPR050397">
    <property type="entry name" value="Env_Response_Regulators"/>
</dbReference>
<dbReference type="Pfam" id="PF00027">
    <property type="entry name" value="cNMP_binding"/>
    <property type="match status" value="1"/>
</dbReference>
<name>A0A3N1ZU52_9ACTN</name>
<evidence type="ECO:0000256" key="4">
    <source>
        <dbReference type="SAM" id="MobiDB-lite"/>
    </source>
</evidence>
<protein>
    <submittedName>
        <fullName evidence="7">CRP-like cAMP-binding protein</fullName>
    </submittedName>
</protein>
<evidence type="ECO:0000259" key="6">
    <source>
        <dbReference type="PROSITE" id="PS51063"/>
    </source>
</evidence>
<dbReference type="GO" id="GO:0003700">
    <property type="term" value="F:DNA-binding transcription factor activity"/>
    <property type="evidence" value="ECO:0007669"/>
    <property type="project" value="TreeGrafter"/>
</dbReference>
<dbReference type="InterPro" id="IPR036388">
    <property type="entry name" value="WH-like_DNA-bd_sf"/>
</dbReference>
<dbReference type="Proteomes" id="UP000275749">
    <property type="component" value="Unassembled WGS sequence"/>
</dbReference>
<feature type="domain" description="HTH crp-type" evidence="6">
    <location>
        <begin position="162"/>
        <end position="235"/>
    </location>
</feature>
<evidence type="ECO:0000313" key="7">
    <source>
        <dbReference type="EMBL" id="ROR54391.1"/>
    </source>
</evidence>
<dbReference type="FunFam" id="1.10.10.10:FF:000019">
    <property type="entry name" value="Crp/Fnr family transcriptional regulator"/>
    <property type="match status" value="1"/>
</dbReference>
<dbReference type="GO" id="GO:0003677">
    <property type="term" value="F:DNA binding"/>
    <property type="evidence" value="ECO:0007669"/>
    <property type="project" value="UniProtKB-KW"/>
</dbReference>
<dbReference type="SMART" id="SM00100">
    <property type="entry name" value="cNMP"/>
    <property type="match status" value="1"/>
</dbReference>
<comment type="caution">
    <text evidence="7">The sequence shown here is derived from an EMBL/GenBank/DDBJ whole genome shotgun (WGS) entry which is preliminary data.</text>
</comment>
<keyword evidence="1" id="KW-0805">Transcription regulation</keyword>
<dbReference type="SUPFAM" id="SSF46785">
    <property type="entry name" value="Winged helix' DNA-binding domain"/>
    <property type="match status" value="1"/>
</dbReference>
<dbReference type="PROSITE" id="PS51063">
    <property type="entry name" value="HTH_CRP_2"/>
    <property type="match status" value="1"/>
</dbReference>
<dbReference type="InterPro" id="IPR036390">
    <property type="entry name" value="WH_DNA-bd_sf"/>
</dbReference>
<reference evidence="7 8" key="1">
    <citation type="submission" date="2018-11" db="EMBL/GenBank/DDBJ databases">
        <title>Sequencing the genomes of 1000 actinobacteria strains.</title>
        <authorList>
            <person name="Klenk H.-P."/>
        </authorList>
    </citation>
    <scope>NUCLEOTIDE SEQUENCE [LARGE SCALE GENOMIC DNA]</scope>
    <source>
        <strain evidence="7 8">DSM 10546</strain>
    </source>
</reference>
<dbReference type="Gene3D" id="1.10.10.10">
    <property type="entry name" value="Winged helix-like DNA-binding domain superfamily/Winged helix DNA-binding domain"/>
    <property type="match status" value="1"/>
</dbReference>